<dbReference type="EMBL" id="AEYX01000029">
    <property type="protein sequence ID" value="EGG47763.1"/>
    <property type="molecule type" value="Genomic_DNA"/>
</dbReference>
<comment type="caution">
    <text evidence="2">The sequence shown here is derived from an EMBL/GenBank/DDBJ whole genome shotgun (WGS) entry which is preliminary data.</text>
</comment>
<organism evidence="2 3">
    <name type="scientific">Streptomyces griseoaurantiacus M045</name>
    <dbReference type="NCBI Taxonomy" id="996637"/>
    <lineage>
        <taxon>Bacteria</taxon>
        <taxon>Bacillati</taxon>
        <taxon>Actinomycetota</taxon>
        <taxon>Actinomycetes</taxon>
        <taxon>Kitasatosporales</taxon>
        <taxon>Streptomycetaceae</taxon>
        <taxon>Streptomyces</taxon>
        <taxon>Streptomyces aurantiacus group</taxon>
    </lineage>
</organism>
<evidence type="ECO:0000313" key="3">
    <source>
        <dbReference type="Proteomes" id="UP000003022"/>
    </source>
</evidence>
<reference evidence="2 3" key="1">
    <citation type="journal article" date="2011" name="J. Bacteriol.">
        <title>Draft genome sequence of the marine bacterium Streptomyces griseoaurantiacus M045, which produces novel manumycin-type antibiotics with a pABA core component.</title>
        <authorList>
            <person name="Li F."/>
            <person name="Jiang P."/>
            <person name="Zheng H."/>
            <person name="Wang S."/>
            <person name="Zhao G."/>
            <person name="Qin S."/>
            <person name="Liu Z."/>
        </authorList>
    </citation>
    <scope>NUCLEOTIDE SEQUENCE [LARGE SCALE GENOMIC DNA]</scope>
    <source>
        <strain evidence="2 3">M045</strain>
    </source>
</reference>
<protein>
    <submittedName>
        <fullName evidence="2">Uncharacterized protein</fullName>
    </submittedName>
</protein>
<gene>
    <name evidence="2" type="ORF">SGM_1849</name>
</gene>
<proteinExistence type="predicted"/>
<accession>F3NFF0</accession>
<sequence length="65" mass="7068">MEPREGAVPCRHVSRTSRRAFAPDGRRVVIGGTAFRANAPPSTPSVHSERPPEGVTDRARTDTSR</sequence>
<dbReference type="Proteomes" id="UP000003022">
    <property type="component" value="Unassembled WGS sequence"/>
</dbReference>
<feature type="compositionally biased region" description="Basic and acidic residues" evidence="1">
    <location>
        <begin position="47"/>
        <end position="65"/>
    </location>
</feature>
<feature type="region of interest" description="Disordered" evidence="1">
    <location>
        <begin position="34"/>
        <end position="65"/>
    </location>
</feature>
<name>F3NFF0_9ACTN</name>
<dbReference type="AlphaFoldDB" id="F3NFF0"/>
<evidence type="ECO:0000313" key="2">
    <source>
        <dbReference type="EMBL" id="EGG47763.1"/>
    </source>
</evidence>
<evidence type="ECO:0000256" key="1">
    <source>
        <dbReference type="SAM" id="MobiDB-lite"/>
    </source>
</evidence>
<keyword evidence="3" id="KW-1185">Reference proteome</keyword>